<dbReference type="InterPro" id="IPR001431">
    <property type="entry name" value="Pept_M16_Zn_BS"/>
</dbReference>
<reference evidence="8 9" key="2">
    <citation type="journal article" date="2020" name="MBio">
        <title>Isolation and Molecular Analysis of a Novel Neorickettsia Species That Causes Potomac Horse Fever.</title>
        <authorList>
            <person name="Teymournejad O."/>
            <person name="Lin M."/>
            <person name="Bekebrede H."/>
            <person name="Kamr A."/>
            <person name="Toribio R.E."/>
            <person name="Arroyo L.G."/>
            <person name="Baird J.D."/>
            <person name="Rikihisa Y."/>
        </authorList>
    </citation>
    <scope>NUCLEOTIDE SEQUENCE [LARGE SCALE GENOMIC DNA]</scope>
    <source>
        <strain evidence="8 9">Fin17</strain>
    </source>
</reference>
<keyword evidence="9" id="KW-1185">Reference proteome</keyword>
<feature type="domain" description="Peptidase M16 C-terminal" evidence="7">
    <location>
        <begin position="152"/>
        <end position="326"/>
    </location>
</feature>
<name>A0A6P1GAN2_9RICK</name>
<dbReference type="SUPFAM" id="SSF63411">
    <property type="entry name" value="LuxS/MPP-like metallohydrolase"/>
    <property type="match status" value="2"/>
</dbReference>
<dbReference type="Gene3D" id="3.30.830.10">
    <property type="entry name" value="Metalloenzyme, LuxS/M16 peptidase-like"/>
    <property type="match status" value="2"/>
</dbReference>
<keyword evidence="4" id="KW-0482">Metalloprotease</keyword>
<dbReference type="AlphaFoldDB" id="A0A6P1GAN2"/>
<evidence type="ECO:0000256" key="2">
    <source>
        <dbReference type="ARBA" id="ARBA00007261"/>
    </source>
</evidence>
<comment type="cofactor">
    <cofactor evidence="1">
        <name>Zn(2+)</name>
        <dbReference type="ChEBI" id="CHEBI:29105"/>
    </cofactor>
</comment>
<evidence type="ECO:0000313" key="9">
    <source>
        <dbReference type="Proteomes" id="UP000464912"/>
    </source>
</evidence>
<dbReference type="Pfam" id="PF00675">
    <property type="entry name" value="Peptidase_M16"/>
    <property type="match status" value="1"/>
</dbReference>
<reference evidence="8 9" key="1">
    <citation type="journal article" date="2020" name="MBio">
        <title>Erratum for Teymournejad et al., 'Isolation and Molecular Analysis of a Novel Neorickettsia Species That Causes Potomac Horse Fever'.</title>
        <authorList>
            <person name="Teymournejad O."/>
            <person name="Lin M."/>
            <person name="Bekebrede H."/>
            <person name="Kamr A."/>
            <person name="Toribio R.E."/>
            <person name="Arroyo L.G."/>
            <person name="Baird J.D."/>
            <person name="Rikihisa Y."/>
        </authorList>
    </citation>
    <scope>NUCLEOTIDE SEQUENCE [LARGE SCALE GENOMIC DNA]</scope>
    <source>
        <strain evidence="8 9">Fin17</strain>
    </source>
</reference>
<dbReference type="GO" id="GO:0004222">
    <property type="term" value="F:metalloendopeptidase activity"/>
    <property type="evidence" value="ECO:0007669"/>
    <property type="project" value="InterPro"/>
</dbReference>
<dbReference type="KEGG" id="nef:GP480_00655"/>
<dbReference type="InterPro" id="IPR011765">
    <property type="entry name" value="Pept_M16_N"/>
</dbReference>
<dbReference type="InterPro" id="IPR011249">
    <property type="entry name" value="Metalloenz_LuxS/M16"/>
</dbReference>
<evidence type="ECO:0000259" key="7">
    <source>
        <dbReference type="Pfam" id="PF05193"/>
    </source>
</evidence>
<dbReference type="Proteomes" id="UP000464912">
    <property type="component" value="Chromosome"/>
</dbReference>
<comment type="similarity">
    <text evidence="2 5">Belongs to the peptidase M16 family.</text>
</comment>
<evidence type="ECO:0000259" key="6">
    <source>
        <dbReference type="Pfam" id="PF00675"/>
    </source>
</evidence>
<feature type="domain" description="Peptidase M16 N-terminal" evidence="6">
    <location>
        <begin position="8"/>
        <end position="144"/>
    </location>
</feature>
<gene>
    <name evidence="8" type="ORF">GP480_00655</name>
</gene>
<dbReference type="GO" id="GO:0046872">
    <property type="term" value="F:metal ion binding"/>
    <property type="evidence" value="ECO:0007669"/>
    <property type="project" value="InterPro"/>
</dbReference>
<evidence type="ECO:0000313" key="8">
    <source>
        <dbReference type="EMBL" id="QHD65559.1"/>
    </source>
</evidence>
<proteinExistence type="inferred from homology"/>
<dbReference type="PANTHER" id="PTHR11851">
    <property type="entry name" value="METALLOPROTEASE"/>
    <property type="match status" value="1"/>
</dbReference>
<dbReference type="PROSITE" id="PS00143">
    <property type="entry name" value="INSULINASE"/>
    <property type="match status" value="1"/>
</dbReference>
<dbReference type="InterPro" id="IPR007863">
    <property type="entry name" value="Peptidase_M16_C"/>
</dbReference>
<dbReference type="Pfam" id="PF05193">
    <property type="entry name" value="Peptidase_M16_C"/>
    <property type="match status" value="1"/>
</dbReference>
<protein>
    <submittedName>
        <fullName evidence="8">Insulinase family protein</fullName>
    </submittedName>
</protein>
<sequence>MDSIPGHYSVSIKIWIRAGSECETQENNGLAHFLEHMIFKGTSTRTAEQIAADFDRLGGYFNACTSRSYTVYYVKLLEEHLDKGMEILSDVLNNSIFPKEELEREKMVVLEEISQTEDAPDDIIFDRFFENIYPNQAYGRPILGSRENVRRFTRDDITSFISQHYCSENMMLIASGKVDSERFISLAEKYFGCIKSVGVRAVDRSPARYVPAEYREERKLEQTHLILGLPCVSYSDSISQIYSAKVLAILLGGSMSSRLFQEVREKRGLAYSISAFHAPSETSAIMGIYSSTDPKRLKELVTVVLGELSKLQNTLTTEEVERAKQQIKSSILMSLESNESRASHIGRSIHYFGRYTDGAELIEIIDTIGVNDVASIAEFMLQDKRLSLALIGAKGMLDGYRVLAEAL</sequence>
<dbReference type="InterPro" id="IPR050361">
    <property type="entry name" value="MPP/UQCRC_Complex"/>
</dbReference>
<evidence type="ECO:0000256" key="4">
    <source>
        <dbReference type="ARBA" id="ARBA00023049"/>
    </source>
</evidence>
<keyword evidence="4" id="KW-0378">Hydrolase</keyword>
<evidence type="ECO:0000256" key="1">
    <source>
        <dbReference type="ARBA" id="ARBA00001947"/>
    </source>
</evidence>
<accession>A0A6P1GAN2</accession>
<organism evidence="8 9">
    <name type="scientific">Neorickettsia findlayensis</name>
    <dbReference type="NCBI Taxonomy" id="2686014"/>
    <lineage>
        <taxon>Bacteria</taxon>
        <taxon>Pseudomonadati</taxon>
        <taxon>Pseudomonadota</taxon>
        <taxon>Alphaproteobacteria</taxon>
        <taxon>Rickettsiales</taxon>
        <taxon>Anaplasmataceae</taxon>
        <taxon>Neorickettsia</taxon>
    </lineage>
</organism>
<keyword evidence="3" id="KW-0645">Protease</keyword>
<dbReference type="EMBL" id="CP047224">
    <property type="protein sequence ID" value="QHD65559.1"/>
    <property type="molecule type" value="Genomic_DNA"/>
</dbReference>
<evidence type="ECO:0000256" key="5">
    <source>
        <dbReference type="RuleBase" id="RU004447"/>
    </source>
</evidence>
<dbReference type="PANTHER" id="PTHR11851:SF49">
    <property type="entry name" value="MITOCHONDRIAL-PROCESSING PEPTIDASE SUBUNIT ALPHA"/>
    <property type="match status" value="1"/>
</dbReference>
<evidence type="ECO:0000256" key="3">
    <source>
        <dbReference type="ARBA" id="ARBA00022670"/>
    </source>
</evidence>
<dbReference type="GO" id="GO:0006508">
    <property type="term" value="P:proteolysis"/>
    <property type="evidence" value="ECO:0007669"/>
    <property type="project" value="UniProtKB-KW"/>
</dbReference>